<organism evidence="4 5">
    <name type="scientific">Leifsonia williamsii</name>
    <dbReference type="NCBI Taxonomy" id="3035919"/>
    <lineage>
        <taxon>Bacteria</taxon>
        <taxon>Bacillati</taxon>
        <taxon>Actinomycetota</taxon>
        <taxon>Actinomycetes</taxon>
        <taxon>Micrococcales</taxon>
        <taxon>Microbacteriaceae</taxon>
        <taxon>Leifsonia</taxon>
    </lineage>
</organism>
<sequence length="171" mass="19229">MRRSDVGVASTRREHAERGFVASPELAKNLQRVHVDLIELHLQGKQAHWNVVGRNFRDLHLQLDEIVEAAREFSDDVAERLRALHATPDGRSATVAEQTSLPEFPNGEVDTAETVDLITERLEAVVGTMRDVHDDVDEEDPTSADILHAIIERLEQLAWMVSAENRTPNRA</sequence>
<dbReference type="InterPro" id="IPR008331">
    <property type="entry name" value="Ferritin_DPS_dom"/>
</dbReference>
<dbReference type="PANTHER" id="PTHR42932">
    <property type="entry name" value="GENERAL STRESS PROTEIN 20U"/>
    <property type="match status" value="1"/>
</dbReference>
<protein>
    <submittedName>
        <fullName evidence="4">DNA starvation/stationary phase protection protein</fullName>
    </submittedName>
</protein>
<dbReference type="EMBL" id="JAROCF010000001">
    <property type="protein sequence ID" value="MDN4612967.1"/>
    <property type="molecule type" value="Genomic_DNA"/>
</dbReference>
<comment type="similarity">
    <text evidence="1 2">Belongs to the Dps family.</text>
</comment>
<dbReference type="PROSITE" id="PS00818">
    <property type="entry name" value="DPS_1"/>
    <property type="match status" value="1"/>
</dbReference>
<dbReference type="PIRSF" id="PIRSF005900">
    <property type="entry name" value="Dps"/>
    <property type="match status" value="1"/>
</dbReference>
<dbReference type="PRINTS" id="PR01346">
    <property type="entry name" value="HELNAPAPROT"/>
</dbReference>
<name>A0ABT8K7F7_9MICO</name>
<dbReference type="InterPro" id="IPR023188">
    <property type="entry name" value="DPS_DNA-bd_CS"/>
</dbReference>
<comment type="caution">
    <text evidence="4">The sequence shown here is derived from an EMBL/GenBank/DDBJ whole genome shotgun (WGS) entry which is preliminary data.</text>
</comment>
<dbReference type="Gene3D" id="1.20.1260.10">
    <property type="match status" value="1"/>
</dbReference>
<dbReference type="Pfam" id="PF00210">
    <property type="entry name" value="Ferritin"/>
    <property type="match status" value="1"/>
</dbReference>
<dbReference type="Proteomes" id="UP001174208">
    <property type="component" value="Unassembled WGS sequence"/>
</dbReference>
<evidence type="ECO:0000313" key="5">
    <source>
        <dbReference type="Proteomes" id="UP001174208"/>
    </source>
</evidence>
<dbReference type="RefSeq" id="WP_301210032.1">
    <property type="nucleotide sequence ID" value="NZ_JAROCF010000001.1"/>
</dbReference>
<dbReference type="CDD" id="cd01043">
    <property type="entry name" value="DPS"/>
    <property type="match status" value="1"/>
</dbReference>
<reference evidence="4" key="1">
    <citation type="submission" date="2023-06" db="EMBL/GenBank/DDBJ databases">
        <title>MT1 and MT2 Draft Genomes of Novel Species.</title>
        <authorList>
            <person name="Venkateswaran K."/>
        </authorList>
    </citation>
    <scope>NUCLEOTIDE SEQUENCE</scope>
    <source>
        <strain evidence="4">F6_8S_P_1B</strain>
    </source>
</reference>
<evidence type="ECO:0000256" key="2">
    <source>
        <dbReference type="RuleBase" id="RU003875"/>
    </source>
</evidence>
<dbReference type="PANTHER" id="PTHR42932:SF2">
    <property type="entry name" value="DNA PROTECTION DURING STARVATION PROTEIN 1"/>
    <property type="match status" value="1"/>
</dbReference>
<gene>
    <name evidence="4" type="ORF">P5G50_00765</name>
</gene>
<dbReference type="InterPro" id="IPR009078">
    <property type="entry name" value="Ferritin-like_SF"/>
</dbReference>
<dbReference type="InterPro" id="IPR012347">
    <property type="entry name" value="Ferritin-like"/>
</dbReference>
<evidence type="ECO:0000259" key="3">
    <source>
        <dbReference type="Pfam" id="PF00210"/>
    </source>
</evidence>
<dbReference type="SUPFAM" id="SSF47240">
    <property type="entry name" value="Ferritin-like"/>
    <property type="match status" value="1"/>
</dbReference>
<accession>A0ABT8K7F7</accession>
<proteinExistence type="inferred from homology"/>
<feature type="domain" description="Ferritin/DPS" evidence="3">
    <location>
        <begin position="28"/>
        <end position="164"/>
    </location>
</feature>
<evidence type="ECO:0000256" key="1">
    <source>
        <dbReference type="ARBA" id="ARBA00009497"/>
    </source>
</evidence>
<evidence type="ECO:0000313" key="4">
    <source>
        <dbReference type="EMBL" id="MDN4612967.1"/>
    </source>
</evidence>
<dbReference type="InterPro" id="IPR002177">
    <property type="entry name" value="DPS_DNA-bd"/>
</dbReference>
<keyword evidence="5" id="KW-1185">Reference proteome</keyword>